<dbReference type="STRING" id="77166.U4V0G7"/>
<accession>U4V0G7</accession>
<keyword evidence="5" id="KW-0507">mRNA processing</keyword>
<feature type="transmembrane region" description="Helical" evidence="11">
    <location>
        <begin position="12"/>
        <end position="33"/>
    </location>
</feature>
<dbReference type="GO" id="GO:0005737">
    <property type="term" value="C:cytoplasm"/>
    <property type="evidence" value="ECO:0007669"/>
    <property type="project" value="UniProtKB-SubCell"/>
</dbReference>
<feature type="region of interest" description="Disordered" evidence="10">
    <location>
        <begin position="163"/>
        <end position="229"/>
    </location>
</feature>
<evidence type="ECO:0000256" key="6">
    <source>
        <dbReference type="ARBA" id="ARBA00023187"/>
    </source>
</evidence>
<evidence type="ECO:0000256" key="4">
    <source>
        <dbReference type="ARBA" id="ARBA00022490"/>
    </source>
</evidence>
<dbReference type="InterPro" id="IPR053822">
    <property type="entry name" value="SDE2-like_dom"/>
</dbReference>
<dbReference type="InterPro" id="IPR051421">
    <property type="entry name" value="RNA_Proc_DNA_Dmg_Regulator"/>
</dbReference>
<evidence type="ECO:0000256" key="11">
    <source>
        <dbReference type="SAM" id="Phobius"/>
    </source>
</evidence>
<comment type="similarity">
    <text evidence="3">Belongs to the SDE2 family.</text>
</comment>
<evidence type="ECO:0000313" key="14">
    <source>
        <dbReference type="Proteomes" id="UP000030742"/>
    </source>
</evidence>
<evidence type="ECO:0000259" key="12">
    <source>
        <dbReference type="Pfam" id="PF22782"/>
    </source>
</evidence>
<reference evidence="13 14" key="1">
    <citation type="journal article" date="2013" name="Genome Biol.">
        <title>Draft genome of the mountain pine beetle, Dendroctonus ponderosae Hopkins, a major forest pest.</title>
        <authorList>
            <person name="Keeling C.I."/>
            <person name="Yuen M.M."/>
            <person name="Liao N.Y."/>
            <person name="Docking T.R."/>
            <person name="Chan S.K."/>
            <person name="Taylor G.A."/>
            <person name="Palmquist D.L."/>
            <person name="Jackman S.D."/>
            <person name="Nguyen A."/>
            <person name="Li M."/>
            <person name="Henderson H."/>
            <person name="Janes J.K."/>
            <person name="Zhao Y."/>
            <person name="Pandoh P."/>
            <person name="Moore R."/>
            <person name="Sperling F.A."/>
            <person name="Huber D.P."/>
            <person name="Birol I."/>
            <person name="Jones S.J."/>
            <person name="Bohlmann J."/>
        </authorList>
    </citation>
    <scope>NUCLEOTIDE SEQUENCE</scope>
</reference>
<feature type="compositionally biased region" description="Low complexity" evidence="10">
    <location>
        <begin position="212"/>
        <end position="229"/>
    </location>
</feature>
<dbReference type="OrthoDB" id="547031at2759"/>
<gene>
    <name evidence="13" type="ORF">D910_01310</name>
</gene>
<organism evidence="13 14">
    <name type="scientific">Dendroctonus ponderosae</name>
    <name type="common">Mountain pine beetle</name>
    <dbReference type="NCBI Taxonomy" id="77166"/>
    <lineage>
        <taxon>Eukaryota</taxon>
        <taxon>Metazoa</taxon>
        <taxon>Ecdysozoa</taxon>
        <taxon>Arthropoda</taxon>
        <taxon>Hexapoda</taxon>
        <taxon>Insecta</taxon>
        <taxon>Pterygota</taxon>
        <taxon>Neoptera</taxon>
        <taxon>Endopterygota</taxon>
        <taxon>Coleoptera</taxon>
        <taxon>Polyphaga</taxon>
        <taxon>Cucujiformia</taxon>
        <taxon>Curculionidae</taxon>
        <taxon>Scolytinae</taxon>
        <taxon>Dendroctonus</taxon>
    </lineage>
</organism>
<evidence type="ECO:0000313" key="13">
    <source>
        <dbReference type="EMBL" id="ERL96181.1"/>
    </source>
</evidence>
<dbReference type="Proteomes" id="UP000030742">
    <property type="component" value="Unassembled WGS sequence"/>
</dbReference>
<evidence type="ECO:0000256" key="3">
    <source>
        <dbReference type="ARBA" id="ARBA00008726"/>
    </source>
</evidence>
<evidence type="ECO:0000256" key="5">
    <source>
        <dbReference type="ARBA" id="ARBA00022664"/>
    </source>
</evidence>
<dbReference type="EMBL" id="KI210177">
    <property type="protein sequence ID" value="ERL96181.1"/>
    <property type="molecule type" value="Genomic_DNA"/>
</dbReference>
<keyword evidence="4" id="KW-0963">Cytoplasm</keyword>
<evidence type="ECO:0000256" key="8">
    <source>
        <dbReference type="ARBA" id="ARBA00023306"/>
    </source>
</evidence>
<evidence type="ECO:0000256" key="7">
    <source>
        <dbReference type="ARBA" id="ARBA00023242"/>
    </source>
</evidence>
<keyword evidence="7" id="KW-0539">Nucleus</keyword>
<name>U4V0G7_DENPD</name>
<sequence length="229" mass="26145">MEICTSMRVSLFFDITVIISNTVIITFIVLQGLQPNEYYLTSNGRIFNPEADEMPQRKVHIILRTLGGKGGFGSMLRAIGAQIEKTTNREACRDLNGRRLRDINEEQRLIKWVEQQGEREKEAEEKKKKKLEKLLEQPRHEFKDEQYDKERSELTDKIEDAVTKGLEASTRGIKRKIDTKSKLGKKPKLWIDSDIDEDLSTTDSEDDDEGNPSISVICVSPSSSSVDPK</sequence>
<keyword evidence="11" id="KW-0812">Transmembrane</keyword>
<dbReference type="Pfam" id="PF22782">
    <property type="entry name" value="SDE2"/>
    <property type="match status" value="1"/>
</dbReference>
<proteinExistence type="inferred from homology"/>
<dbReference type="GO" id="GO:0008380">
    <property type="term" value="P:RNA splicing"/>
    <property type="evidence" value="ECO:0007669"/>
    <property type="project" value="UniProtKB-KW"/>
</dbReference>
<protein>
    <recommendedName>
        <fullName evidence="12">SDE2-like domain-containing protein</fullName>
    </recommendedName>
</protein>
<feature type="domain" description="SDE2-like" evidence="12">
    <location>
        <begin position="67"/>
        <end position="163"/>
    </location>
</feature>
<evidence type="ECO:0000256" key="2">
    <source>
        <dbReference type="ARBA" id="ARBA00004496"/>
    </source>
</evidence>
<dbReference type="PANTHER" id="PTHR12786">
    <property type="entry name" value="SPLICING FACTOR SF3A-RELATED"/>
    <property type="match status" value="1"/>
</dbReference>
<feature type="coiled-coil region" evidence="9">
    <location>
        <begin position="113"/>
        <end position="141"/>
    </location>
</feature>
<dbReference type="GO" id="GO:0006397">
    <property type="term" value="P:mRNA processing"/>
    <property type="evidence" value="ECO:0007669"/>
    <property type="project" value="UniProtKB-KW"/>
</dbReference>
<evidence type="ECO:0000256" key="9">
    <source>
        <dbReference type="SAM" id="Coils"/>
    </source>
</evidence>
<evidence type="ECO:0000256" key="10">
    <source>
        <dbReference type="SAM" id="MobiDB-lite"/>
    </source>
</evidence>
<feature type="compositionally biased region" description="Acidic residues" evidence="10">
    <location>
        <begin position="193"/>
        <end position="210"/>
    </location>
</feature>
<keyword evidence="11" id="KW-1133">Transmembrane helix</keyword>
<dbReference type="GO" id="GO:0005634">
    <property type="term" value="C:nucleus"/>
    <property type="evidence" value="ECO:0007669"/>
    <property type="project" value="UniProtKB-SubCell"/>
</dbReference>
<keyword evidence="8" id="KW-0131">Cell cycle</keyword>
<evidence type="ECO:0000256" key="1">
    <source>
        <dbReference type="ARBA" id="ARBA00004123"/>
    </source>
</evidence>
<comment type="subcellular location">
    <subcellularLocation>
        <location evidence="2">Cytoplasm</location>
    </subcellularLocation>
    <subcellularLocation>
        <location evidence="1">Nucleus</location>
    </subcellularLocation>
</comment>
<keyword evidence="9" id="KW-0175">Coiled coil</keyword>
<dbReference type="PANTHER" id="PTHR12786:SF1">
    <property type="entry name" value="SPLICING REGULATOR SDE2"/>
    <property type="match status" value="1"/>
</dbReference>
<keyword evidence="6" id="KW-0508">mRNA splicing</keyword>
<keyword evidence="11" id="KW-0472">Membrane</keyword>
<dbReference type="AlphaFoldDB" id="U4V0G7"/>